<dbReference type="Pfam" id="PF09650">
    <property type="entry name" value="PHA_gran_rgn"/>
    <property type="match status" value="1"/>
</dbReference>
<dbReference type="RefSeq" id="WP_169433998.1">
    <property type="nucleotide sequence ID" value="NZ_CP051685.1"/>
</dbReference>
<keyword evidence="2" id="KW-1185">Reference proteome</keyword>
<protein>
    <submittedName>
        <fullName evidence="1">Polyhydroxyalkanoic acid system protein</fullName>
    </submittedName>
</protein>
<dbReference type="KEGG" id="mfy:HH212_02830"/>
<organism evidence="1 2">
    <name type="scientific">Massilia forsythiae</name>
    <dbReference type="NCBI Taxonomy" id="2728020"/>
    <lineage>
        <taxon>Bacteria</taxon>
        <taxon>Pseudomonadati</taxon>
        <taxon>Pseudomonadota</taxon>
        <taxon>Betaproteobacteria</taxon>
        <taxon>Burkholderiales</taxon>
        <taxon>Oxalobacteraceae</taxon>
        <taxon>Telluria group</taxon>
        <taxon>Massilia</taxon>
    </lineage>
</organism>
<dbReference type="AlphaFoldDB" id="A0A7Z2VTQ7"/>
<accession>A0A7Z2VTQ7</accession>
<evidence type="ECO:0000313" key="1">
    <source>
        <dbReference type="EMBL" id="QJD99101.1"/>
    </source>
</evidence>
<name>A0A7Z2VTQ7_9BURK</name>
<dbReference type="EMBL" id="CP051685">
    <property type="protein sequence ID" value="QJD99101.1"/>
    <property type="molecule type" value="Genomic_DNA"/>
</dbReference>
<proteinExistence type="predicted"/>
<gene>
    <name evidence="1" type="ORF">HH212_02830</name>
</gene>
<dbReference type="NCBIfam" id="TIGR02610">
    <property type="entry name" value="PHA_gran_rgn"/>
    <property type="match status" value="1"/>
</dbReference>
<evidence type="ECO:0000313" key="2">
    <source>
        <dbReference type="Proteomes" id="UP000502415"/>
    </source>
</evidence>
<reference evidence="1 2" key="1">
    <citation type="submission" date="2020-04" db="EMBL/GenBank/DDBJ databases">
        <title>Genome sequencing of novel species.</title>
        <authorList>
            <person name="Heo J."/>
            <person name="Kim S.-J."/>
            <person name="Kim J.-S."/>
            <person name="Hong S.-B."/>
            <person name="Kwon S.-W."/>
        </authorList>
    </citation>
    <scope>NUCLEOTIDE SEQUENCE [LARGE SCALE GENOMIC DNA]</scope>
    <source>
        <strain evidence="1 2">GN2-R2</strain>
    </source>
</reference>
<dbReference type="Proteomes" id="UP000502415">
    <property type="component" value="Chromosome"/>
</dbReference>
<dbReference type="InterPro" id="IPR013433">
    <property type="entry name" value="PHA_gran_rgn"/>
</dbReference>
<sequence length="91" mass="9941">MADISITQQHNLSRDAARAAAQKVADKLAGEYGLSCRWDGDVLRFERSGVEGSLALENSQAALRIKLGFLMSAFAATIEHKVAETMRKTFV</sequence>